<comment type="caution">
    <text evidence="7">The sequence shown here is derived from an EMBL/GenBank/DDBJ whole genome shotgun (WGS) entry which is preliminary data.</text>
</comment>
<keyword evidence="1" id="KW-1003">Cell membrane</keyword>
<proteinExistence type="predicted"/>
<dbReference type="AlphaFoldDB" id="A0A2A2G738"/>
<protein>
    <recommendedName>
        <fullName evidence="6">Lipopolysaccharide assembly protein A domain-containing protein</fullName>
    </recommendedName>
</protein>
<evidence type="ECO:0000259" key="6">
    <source>
        <dbReference type="Pfam" id="PF06305"/>
    </source>
</evidence>
<keyword evidence="8" id="KW-1185">Reference proteome</keyword>
<dbReference type="Proteomes" id="UP000218831">
    <property type="component" value="Unassembled WGS sequence"/>
</dbReference>
<evidence type="ECO:0000313" key="8">
    <source>
        <dbReference type="Proteomes" id="UP000218831"/>
    </source>
</evidence>
<dbReference type="GO" id="GO:0005886">
    <property type="term" value="C:plasma membrane"/>
    <property type="evidence" value="ECO:0007669"/>
    <property type="project" value="InterPro"/>
</dbReference>
<evidence type="ECO:0000256" key="3">
    <source>
        <dbReference type="ARBA" id="ARBA00022989"/>
    </source>
</evidence>
<feature type="domain" description="Lipopolysaccharide assembly protein A" evidence="6">
    <location>
        <begin position="38"/>
        <end position="86"/>
    </location>
</feature>
<organism evidence="7 8">
    <name type="scientific">Fodinibius salipaludis</name>
    <dbReference type="NCBI Taxonomy" id="2032627"/>
    <lineage>
        <taxon>Bacteria</taxon>
        <taxon>Pseudomonadati</taxon>
        <taxon>Balneolota</taxon>
        <taxon>Balneolia</taxon>
        <taxon>Balneolales</taxon>
        <taxon>Balneolaceae</taxon>
        <taxon>Fodinibius</taxon>
    </lineage>
</organism>
<gene>
    <name evidence="7" type="ORF">CK503_15640</name>
</gene>
<feature type="transmembrane region" description="Helical" evidence="5">
    <location>
        <begin position="58"/>
        <end position="80"/>
    </location>
</feature>
<evidence type="ECO:0000313" key="7">
    <source>
        <dbReference type="EMBL" id="PAU92665.1"/>
    </source>
</evidence>
<keyword evidence="2 5" id="KW-0812">Transmembrane</keyword>
<sequence length="95" mass="10909">MGQAQPDPFYFNIMTTFKRFLIILNVLFLILIAIFFTQNSEIVSVTFLFWQYESAQSIVLLSTFFTGAIISLLFILPFVIKGNKKTDKTADKEAE</sequence>
<dbReference type="InterPro" id="IPR010445">
    <property type="entry name" value="LapA_dom"/>
</dbReference>
<name>A0A2A2G738_9BACT</name>
<accession>A0A2A2G738</accession>
<evidence type="ECO:0000256" key="2">
    <source>
        <dbReference type="ARBA" id="ARBA00022692"/>
    </source>
</evidence>
<dbReference type="Pfam" id="PF06305">
    <property type="entry name" value="LapA_dom"/>
    <property type="match status" value="1"/>
</dbReference>
<dbReference type="EMBL" id="NSKE01000016">
    <property type="protein sequence ID" value="PAU92665.1"/>
    <property type="molecule type" value="Genomic_DNA"/>
</dbReference>
<feature type="transmembrane region" description="Helical" evidence="5">
    <location>
        <begin position="20"/>
        <end position="38"/>
    </location>
</feature>
<evidence type="ECO:0000256" key="4">
    <source>
        <dbReference type="ARBA" id="ARBA00023136"/>
    </source>
</evidence>
<evidence type="ECO:0000256" key="5">
    <source>
        <dbReference type="SAM" id="Phobius"/>
    </source>
</evidence>
<keyword evidence="4 5" id="KW-0472">Membrane</keyword>
<keyword evidence="3 5" id="KW-1133">Transmembrane helix</keyword>
<reference evidence="7 8" key="1">
    <citation type="submission" date="2017-08" db="EMBL/GenBank/DDBJ databases">
        <title>Aliifodinibius alkalisoli sp. nov., isolated from saline alkaline soil.</title>
        <authorList>
            <person name="Liu D."/>
            <person name="Zhang G."/>
        </authorList>
    </citation>
    <scope>NUCLEOTIDE SEQUENCE [LARGE SCALE GENOMIC DNA]</scope>
    <source>
        <strain evidence="7 8">WN023</strain>
    </source>
</reference>
<evidence type="ECO:0000256" key="1">
    <source>
        <dbReference type="ARBA" id="ARBA00022475"/>
    </source>
</evidence>